<proteinExistence type="predicted"/>
<dbReference type="Pfam" id="PF19741">
    <property type="entry name" value="DUF6230"/>
    <property type="match status" value="1"/>
</dbReference>
<accession>A0ABP9RF97</accession>
<comment type="caution">
    <text evidence="1">The sequence shown here is derived from an EMBL/GenBank/DDBJ whole genome shotgun (WGS) entry which is preliminary data.</text>
</comment>
<dbReference type="Proteomes" id="UP001428817">
    <property type="component" value="Unassembled WGS sequence"/>
</dbReference>
<evidence type="ECO:0008006" key="3">
    <source>
        <dbReference type="Google" id="ProtNLM"/>
    </source>
</evidence>
<name>A0ABP9RF97_9PSEU</name>
<evidence type="ECO:0000313" key="2">
    <source>
        <dbReference type="Proteomes" id="UP001428817"/>
    </source>
</evidence>
<organism evidence="1 2">
    <name type="scientific">Pseudonocardia eucalypti</name>
    <dbReference type="NCBI Taxonomy" id="648755"/>
    <lineage>
        <taxon>Bacteria</taxon>
        <taxon>Bacillati</taxon>
        <taxon>Actinomycetota</taxon>
        <taxon>Actinomycetes</taxon>
        <taxon>Pseudonocardiales</taxon>
        <taxon>Pseudonocardiaceae</taxon>
        <taxon>Pseudonocardia</taxon>
    </lineage>
</organism>
<sequence>MSPVGGRTNWSRFGLVFVPALLVLVVIALGATSGAVPVALAVEGRQAVKISVRKLSLQAAGTMPEFFQTAGGEKKPTVVITLKDIHAQGLCGSFRVDTPAGPYVLRFTTPDDRDPVNIGTLRFALESVDGFGVLGEDMELNRAFTEAGLPTDAGDPGFLPIKAGGLLLNLNVTVRWATANGLRLSGVRMAVGSDQKECF</sequence>
<protein>
    <recommendedName>
        <fullName evidence="3">Cholesterol esterase</fullName>
    </recommendedName>
</protein>
<evidence type="ECO:0000313" key="1">
    <source>
        <dbReference type="EMBL" id="GAA5175918.1"/>
    </source>
</evidence>
<dbReference type="EMBL" id="BAABJP010000068">
    <property type="protein sequence ID" value="GAA5175918.1"/>
    <property type="molecule type" value="Genomic_DNA"/>
</dbReference>
<reference evidence="2" key="1">
    <citation type="journal article" date="2019" name="Int. J. Syst. Evol. Microbiol.">
        <title>The Global Catalogue of Microorganisms (GCM) 10K type strain sequencing project: providing services to taxonomists for standard genome sequencing and annotation.</title>
        <authorList>
            <consortium name="The Broad Institute Genomics Platform"/>
            <consortium name="The Broad Institute Genome Sequencing Center for Infectious Disease"/>
            <person name="Wu L."/>
            <person name="Ma J."/>
        </authorList>
    </citation>
    <scope>NUCLEOTIDE SEQUENCE [LARGE SCALE GENOMIC DNA]</scope>
    <source>
        <strain evidence="2">JCM 18303</strain>
    </source>
</reference>
<gene>
    <name evidence="1" type="ORF">GCM10023321_82960</name>
</gene>
<dbReference type="RefSeq" id="WP_185065620.1">
    <property type="nucleotide sequence ID" value="NZ_BAABJP010000068.1"/>
</dbReference>
<keyword evidence="2" id="KW-1185">Reference proteome</keyword>
<dbReference type="InterPro" id="IPR046198">
    <property type="entry name" value="DUF6230"/>
</dbReference>